<dbReference type="Proteomes" id="UP001159387">
    <property type="component" value="Unassembled WGS sequence"/>
</dbReference>
<gene>
    <name evidence="3" type="ORF">NWP17_03315</name>
</gene>
<feature type="chain" id="PRO_5041226991" evidence="2">
    <location>
        <begin position="18"/>
        <end position="54"/>
    </location>
</feature>
<feature type="signal peptide" evidence="2">
    <location>
        <begin position="1"/>
        <end position="17"/>
    </location>
</feature>
<comment type="caution">
    <text evidence="3">The sequence shown here is derived from an EMBL/GenBank/DDBJ whole genome shotgun (WGS) entry which is preliminary data.</text>
</comment>
<feature type="transmembrane region" description="Helical" evidence="1">
    <location>
        <begin position="7"/>
        <end position="31"/>
    </location>
</feature>
<keyword evidence="4" id="KW-1185">Reference proteome</keyword>
<reference evidence="3 4" key="1">
    <citation type="journal article" date="2023" name="J. Phycol.">
        <title>Chrysosporum ovalisporum is synonymous with the true-branching cyanobacterium Umezakia natans (Nostocales/Aphanizomenonaceae).</title>
        <authorList>
            <person name="McGregor G.B."/>
            <person name="Sendall B.C."/>
            <person name="Niiyama Y."/>
            <person name="Tuji A."/>
            <person name="Willis A."/>
        </authorList>
    </citation>
    <scope>NUCLEOTIDE SEQUENCE [LARGE SCALE GENOMIC DNA]</scope>
    <source>
        <strain evidence="3 4">ANA360D</strain>
    </source>
</reference>
<evidence type="ECO:0000256" key="2">
    <source>
        <dbReference type="SAM" id="SignalP"/>
    </source>
</evidence>
<keyword evidence="2" id="KW-0732">Signal</keyword>
<dbReference type="EMBL" id="JANQDH010000022">
    <property type="protein sequence ID" value="MDH6059473.1"/>
    <property type="molecule type" value="Genomic_DNA"/>
</dbReference>
<accession>A0AA43KAT1</accession>
<dbReference type="RefSeq" id="WP_280653488.1">
    <property type="nucleotide sequence ID" value="NZ_JANQDH010000022.1"/>
</dbReference>
<evidence type="ECO:0000256" key="1">
    <source>
        <dbReference type="SAM" id="Phobius"/>
    </source>
</evidence>
<keyword evidence="1" id="KW-0812">Transmembrane</keyword>
<proteinExistence type="predicted"/>
<organism evidence="3 4">
    <name type="scientific">Chrysosporum bergii ANA360D</name>
    <dbReference type="NCBI Taxonomy" id="617107"/>
    <lineage>
        <taxon>Bacteria</taxon>
        <taxon>Bacillati</taxon>
        <taxon>Cyanobacteriota</taxon>
        <taxon>Cyanophyceae</taxon>
        <taxon>Nostocales</taxon>
        <taxon>Nodulariaceae</taxon>
        <taxon>Chrysosporum</taxon>
    </lineage>
</organism>
<evidence type="ECO:0000313" key="4">
    <source>
        <dbReference type="Proteomes" id="UP001159387"/>
    </source>
</evidence>
<sequence>MKSNCKLIRWVLAIAFAQVPTPQAVFVLGWAKPKSDYFKLSHEAGAGHSNYDFW</sequence>
<name>A0AA43KAT1_9CYAN</name>
<evidence type="ECO:0000313" key="3">
    <source>
        <dbReference type="EMBL" id="MDH6059473.1"/>
    </source>
</evidence>
<dbReference type="AlphaFoldDB" id="A0AA43KAT1"/>
<protein>
    <submittedName>
        <fullName evidence="3">Uncharacterized protein</fullName>
    </submittedName>
</protein>
<keyword evidence="1" id="KW-1133">Transmembrane helix</keyword>
<keyword evidence="1" id="KW-0472">Membrane</keyword>